<dbReference type="EMBL" id="CAJVPI010003393">
    <property type="protein sequence ID" value="CAG8657928.1"/>
    <property type="molecule type" value="Genomic_DNA"/>
</dbReference>
<dbReference type="AlphaFoldDB" id="A0A9N9E2W5"/>
<evidence type="ECO:0000313" key="2">
    <source>
        <dbReference type="Proteomes" id="UP000789739"/>
    </source>
</evidence>
<name>A0A9N9E2W5_9GLOM</name>
<keyword evidence="2" id="KW-1185">Reference proteome</keyword>
<comment type="caution">
    <text evidence="1">The sequence shown here is derived from an EMBL/GenBank/DDBJ whole genome shotgun (WGS) entry which is preliminary data.</text>
</comment>
<feature type="non-terminal residue" evidence="1">
    <location>
        <position position="1"/>
    </location>
</feature>
<protein>
    <submittedName>
        <fullName evidence="1">7097_t:CDS:1</fullName>
    </submittedName>
</protein>
<dbReference type="Proteomes" id="UP000789739">
    <property type="component" value="Unassembled WGS sequence"/>
</dbReference>
<organism evidence="1 2">
    <name type="scientific">Paraglomus brasilianum</name>
    <dbReference type="NCBI Taxonomy" id="144538"/>
    <lineage>
        <taxon>Eukaryota</taxon>
        <taxon>Fungi</taxon>
        <taxon>Fungi incertae sedis</taxon>
        <taxon>Mucoromycota</taxon>
        <taxon>Glomeromycotina</taxon>
        <taxon>Glomeromycetes</taxon>
        <taxon>Paraglomerales</taxon>
        <taxon>Paraglomeraceae</taxon>
        <taxon>Paraglomus</taxon>
    </lineage>
</organism>
<gene>
    <name evidence="1" type="ORF">PBRASI_LOCUS10623</name>
</gene>
<proteinExistence type="predicted"/>
<accession>A0A9N9E2W5</accession>
<sequence>FLKQKKRNMQMRTWEEEYGIYQYHCPEDIQRNDNNDNGFMPRIDAADDQSQCENGDIHHEGRYVFL</sequence>
<evidence type="ECO:0000313" key="1">
    <source>
        <dbReference type="EMBL" id="CAG8657928.1"/>
    </source>
</evidence>
<reference evidence="1" key="1">
    <citation type="submission" date="2021-06" db="EMBL/GenBank/DDBJ databases">
        <authorList>
            <person name="Kallberg Y."/>
            <person name="Tangrot J."/>
            <person name="Rosling A."/>
        </authorList>
    </citation>
    <scope>NUCLEOTIDE SEQUENCE</scope>
    <source>
        <strain evidence="1">BR232B</strain>
    </source>
</reference>